<reference evidence="2 3" key="1">
    <citation type="submission" date="2020-02" db="EMBL/GenBank/DDBJ databases">
        <title>Bacillus aquiflavi sp. nov., isolated from yellow water of strong flavor Chinese baijiu in Yibin region of China.</title>
        <authorList>
            <person name="Xie J."/>
        </authorList>
    </citation>
    <scope>NUCLEOTIDE SEQUENCE [LARGE SCALE GENOMIC DNA]</scope>
    <source>
        <strain evidence="2 3">3H-10</strain>
    </source>
</reference>
<reference evidence="1 4" key="2">
    <citation type="submission" date="2020-07" db="EMBL/GenBank/DDBJ databases">
        <authorList>
            <person name="Feng H."/>
        </authorList>
    </citation>
    <scope>NUCLEOTIDE SEQUENCE [LARGE SCALE GENOMIC DNA]</scope>
    <source>
        <strain evidence="4">s-12</strain>
        <strain evidence="1">S-12</strain>
    </source>
</reference>
<accession>A0A6B3VSI8</accession>
<sequence length="164" mass="19511">MDILYGVEASNQLEEMDDFKDLLQKETNIFFQNDLLYIYQYVDDALLAKELLNIGTAYEANHELLYIHKYKQGELFFDYGIQKTDDEAFLFKEMIAAYYYEKGEQTAQQMAQFEIDEYLIAVTYESERPIYFVPQQHVQFIIRLVKAYAIEVSFLHLDKFKKNG</sequence>
<organism evidence="2 3">
    <name type="scientific">Bacillus aquiflavi</name>
    <dbReference type="NCBI Taxonomy" id="2672567"/>
    <lineage>
        <taxon>Bacteria</taxon>
        <taxon>Bacillati</taxon>
        <taxon>Bacillota</taxon>
        <taxon>Bacilli</taxon>
        <taxon>Bacillales</taxon>
        <taxon>Bacillaceae</taxon>
        <taxon>Bacillus</taxon>
    </lineage>
</organism>
<keyword evidence="3" id="KW-1185">Reference proteome</keyword>
<evidence type="ECO:0000313" key="2">
    <source>
        <dbReference type="EMBL" id="NEY80188.1"/>
    </source>
</evidence>
<dbReference type="EMBL" id="JAAIWN010000002">
    <property type="protein sequence ID" value="NEY80188.1"/>
    <property type="molecule type" value="Genomic_DNA"/>
</dbReference>
<protein>
    <submittedName>
        <fullName evidence="2">Uncharacterized protein</fullName>
    </submittedName>
</protein>
<evidence type="ECO:0000313" key="4">
    <source>
        <dbReference type="Proteomes" id="UP000570010"/>
    </source>
</evidence>
<dbReference type="RefSeq" id="WP_163239341.1">
    <property type="nucleotide sequence ID" value="NZ_JAAIWN010000002.1"/>
</dbReference>
<dbReference type="AlphaFoldDB" id="A0A6B3VSI8"/>
<dbReference type="EMBL" id="JACEIO010000002">
    <property type="protein sequence ID" value="MBA4535812.1"/>
    <property type="molecule type" value="Genomic_DNA"/>
</dbReference>
<proteinExistence type="predicted"/>
<name>A0A6B3VSI8_9BACI</name>
<evidence type="ECO:0000313" key="3">
    <source>
        <dbReference type="Proteomes" id="UP000472971"/>
    </source>
</evidence>
<evidence type="ECO:0000313" key="1">
    <source>
        <dbReference type="EMBL" id="MBA4535812.1"/>
    </source>
</evidence>
<dbReference type="Proteomes" id="UP000472971">
    <property type="component" value="Unassembled WGS sequence"/>
</dbReference>
<dbReference type="Proteomes" id="UP000570010">
    <property type="component" value="Unassembled WGS sequence"/>
</dbReference>
<comment type="caution">
    <text evidence="2">The sequence shown here is derived from an EMBL/GenBank/DDBJ whole genome shotgun (WGS) entry which is preliminary data.</text>
</comment>
<gene>
    <name evidence="2" type="ORF">G4D64_01335</name>
    <name evidence="1" type="ORF">H1Z61_01335</name>
</gene>